<accession>J0LMF0</accession>
<dbReference type="EMBL" id="AGZS01000003">
    <property type="protein sequence ID" value="EJD64977.1"/>
    <property type="molecule type" value="Genomic_DNA"/>
</dbReference>
<dbReference type="Proteomes" id="UP000006415">
    <property type="component" value="Unassembled WGS sequence"/>
</dbReference>
<sequence>MYEGMFTDKQRMQLAREEFNDMNYMVNRDVTIGEGNSKTYVGTVDSFVRGRTGVNGDRDSGLDALVVKDELRSLAYHRSIPS</sequence>
<dbReference type="AlphaFoldDB" id="J0LMF0"/>
<evidence type="ECO:0000313" key="1">
    <source>
        <dbReference type="EMBL" id="EJD64977.1"/>
    </source>
</evidence>
<proteinExistence type="predicted"/>
<dbReference type="HOGENOM" id="CLU_2556338_0_0_11"/>
<gene>
    <name evidence="1" type="ORF">HMPREF9156_00852</name>
</gene>
<keyword evidence="2" id="KW-1185">Reference proteome</keyword>
<name>J0LMF0_9BIFI</name>
<comment type="caution">
    <text evidence="1">The sequence shown here is derived from an EMBL/GenBank/DDBJ whole genome shotgun (WGS) entry which is preliminary data.</text>
</comment>
<organism evidence="1 2">
    <name type="scientific">Scardovia wiggsiae F0424</name>
    <dbReference type="NCBI Taxonomy" id="857290"/>
    <lineage>
        <taxon>Bacteria</taxon>
        <taxon>Bacillati</taxon>
        <taxon>Actinomycetota</taxon>
        <taxon>Actinomycetes</taxon>
        <taxon>Bifidobacteriales</taxon>
        <taxon>Bifidobacteriaceae</taxon>
        <taxon>Scardovia</taxon>
    </lineage>
</organism>
<protein>
    <submittedName>
        <fullName evidence="1">Uncharacterized protein</fullName>
    </submittedName>
</protein>
<evidence type="ECO:0000313" key="2">
    <source>
        <dbReference type="Proteomes" id="UP000006415"/>
    </source>
</evidence>
<reference evidence="1 2" key="1">
    <citation type="submission" date="2012-01" db="EMBL/GenBank/DDBJ databases">
        <title>The Genome Sequence of Scardovia wiggsiae F0424.</title>
        <authorList>
            <consortium name="The Broad Institute Genome Sequencing Platform"/>
            <person name="Earl A."/>
            <person name="Ward D."/>
            <person name="Feldgarden M."/>
            <person name="Gevers D."/>
            <person name="Izard J."/>
            <person name="Ganesan A."/>
            <person name="Baranova O.V."/>
            <person name="Blanton J.M."/>
            <person name="Tanner A.C."/>
            <person name="Mathney J."/>
            <person name="Dewhirst F.E."/>
            <person name="Young S.K."/>
            <person name="Zeng Q."/>
            <person name="Gargeya S."/>
            <person name="Fitzgerald M."/>
            <person name="Haas B."/>
            <person name="Abouelleil A."/>
            <person name="Alvarado L."/>
            <person name="Arachchi H.M."/>
            <person name="Berlin A."/>
            <person name="Chapman S.B."/>
            <person name="Gearin G."/>
            <person name="Goldberg J."/>
            <person name="Griggs A."/>
            <person name="Gujja S."/>
            <person name="Hansen M."/>
            <person name="Heiman D."/>
            <person name="Howarth C."/>
            <person name="Larimer J."/>
            <person name="Lui A."/>
            <person name="MacDonald P.J.P."/>
            <person name="McCowen C."/>
            <person name="Montmayeur A."/>
            <person name="Murphy C."/>
            <person name="Neiman D."/>
            <person name="Pearson M."/>
            <person name="Priest M."/>
            <person name="Roberts A."/>
            <person name="Saif S."/>
            <person name="Shea T."/>
            <person name="Sisk P."/>
            <person name="Stolte C."/>
            <person name="Sykes S."/>
            <person name="Wortman J."/>
            <person name="Nusbaum C."/>
            <person name="Birren B."/>
        </authorList>
    </citation>
    <scope>NUCLEOTIDE SEQUENCE [LARGE SCALE GENOMIC DNA]</scope>
    <source>
        <strain evidence="1 2">F0424</strain>
    </source>
</reference>